<protein>
    <submittedName>
        <fullName evidence="2">Uncharacterized protein</fullName>
    </submittedName>
</protein>
<evidence type="ECO:0000313" key="3">
    <source>
        <dbReference type="Proteomes" id="UP000712281"/>
    </source>
</evidence>
<sequence>MSSSQNDKKSSDAEMAEASSQAPESAPSDNAPACVVGFLSFREKMARRKALKETARANAEFPSSSTLVIAPTHEPEVQATESMPPPPARKETVLELSAPRATPIVQPKGRKRKCVRGNDGESSQHEGLNLASGLRGNFVSLVDGMISECGSKVSRLARDLTEMQSRLSESGAMLKALEDSHSGKVSKLEVQIGQLERDLRKTVSSLLKEKKAKKTKSSEVRRLQRQIESGAGSVSRAVEEAKDALRVEFQTRLAKILDFLGSLECIRSRDLALATIDGGMAVVQALQGKPPSSLQAEEARLSACKGDMAAMDGSFDLVLVDLKSECFLPTCSEDPEGQDPVVGKNRGGAASSLDEAMGEREYLLRPCMAVFMFWDWPLVALNPRRIAAFYEWIFSLRLSLKMSSSQNDKKSSDAEMAEASSQAPGSTPSDNAPACVAGSARYVSASQNGHPFVPDALAQPSGSSTTPILIEGNEKATEAMPPPPARKEIVLALRAPSATPIVQPKGRKRKCVRCNDGESSQHEGLNLASGLREKFVSLIDGMISECGSEVSRLARDLTEMHGILSESGAVLKALEDSHSAKVSKLEVQIEVPERDLGKTTRSLLKEKKAKKTKSSEVRRLQRQIESGERSMNRGIEKATDAFRVEFQTRLAKIFGFLGSLECIRSRDLALASIDGGMAVVRALQGESPLSLQAEEARFSACKGDLAAADGVSTFSWPI</sequence>
<feature type="region of interest" description="Disordered" evidence="1">
    <location>
        <begin position="107"/>
        <end position="128"/>
    </location>
</feature>
<feature type="region of interest" description="Disordered" evidence="1">
    <location>
        <begin position="1"/>
        <end position="32"/>
    </location>
</feature>
<feature type="compositionally biased region" description="Low complexity" evidence="1">
    <location>
        <begin position="16"/>
        <end position="28"/>
    </location>
</feature>
<feature type="compositionally biased region" description="Basic and acidic residues" evidence="1">
    <location>
        <begin position="1"/>
        <end position="12"/>
    </location>
</feature>
<organism evidence="2 3">
    <name type="scientific">Brassica cretica</name>
    <name type="common">Mustard</name>
    <dbReference type="NCBI Taxonomy" id="69181"/>
    <lineage>
        <taxon>Eukaryota</taxon>
        <taxon>Viridiplantae</taxon>
        <taxon>Streptophyta</taxon>
        <taxon>Embryophyta</taxon>
        <taxon>Tracheophyta</taxon>
        <taxon>Spermatophyta</taxon>
        <taxon>Magnoliopsida</taxon>
        <taxon>eudicotyledons</taxon>
        <taxon>Gunneridae</taxon>
        <taxon>Pentapetalae</taxon>
        <taxon>rosids</taxon>
        <taxon>malvids</taxon>
        <taxon>Brassicales</taxon>
        <taxon>Brassicaceae</taxon>
        <taxon>Brassiceae</taxon>
        <taxon>Brassica</taxon>
    </lineage>
</organism>
<reference evidence="2" key="1">
    <citation type="submission" date="2019-12" db="EMBL/GenBank/DDBJ databases">
        <title>Genome sequencing and annotation of Brassica cretica.</title>
        <authorList>
            <person name="Studholme D.J."/>
            <person name="Sarris P.F."/>
        </authorList>
    </citation>
    <scope>NUCLEOTIDE SEQUENCE</scope>
    <source>
        <strain evidence="2">PFS-001/15</strain>
        <tissue evidence="2">Leaf</tissue>
    </source>
</reference>
<feature type="region of interest" description="Disordered" evidence="1">
    <location>
        <begin position="406"/>
        <end position="433"/>
    </location>
</feature>
<dbReference type="EMBL" id="QGKW02001940">
    <property type="protein sequence ID" value="KAF2555942.1"/>
    <property type="molecule type" value="Genomic_DNA"/>
</dbReference>
<proteinExistence type="predicted"/>
<gene>
    <name evidence="2" type="ORF">F2Q68_00016047</name>
</gene>
<evidence type="ECO:0000256" key="1">
    <source>
        <dbReference type="SAM" id="MobiDB-lite"/>
    </source>
</evidence>
<name>A0A8S9HI31_BRACR</name>
<feature type="compositionally biased region" description="Polar residues" evidence="1">
    <location>
        <begin position="419"/>
        <end position="430"/>
    </location>
</feature>
<comment type="caution">
    <text evidence="2">The sequence shown here is derived from an EMBL/GenBank/DDBJ whole genome shotgun (WGS) entry which is preliminary data.</text>
</comment>
<accession>A0A8S9HI31</accession>
<dbReference type="Proteomes" id="UP000712281">
    <property type="component" value="Unassembled WGS sequence"/>
</dbReference>
<dbReference type="AlphaFoldDB" id="A0A8S9HI31"/>
<evidence type="ECO:0000313" key="2">
    <source>
        <dbReference type="EMBL" id="KAF2555942.1"/>
    </source>
</evidence>